<dbReference type="Pfam" id="PF21983">
    <property type="entry name" value="NikA-like"/>
    <property type="match status" value="1"/>
</dbReference>
<keyword evidence="2" id="KW-1185">Reference proteome</keyword>
<evidence type="ECO:0000313" key="1">
    <source>
        <dbReference type="EMBL" id="THD09304.1"/>
    </source>
</evidence>
<dbReference type="EMBL" id="MWQO01000040">
    <property type="protein sequence ID" value="THD09304.1"/>
    <property type="molecule type" value="Genomic_DNA"/>
</dbReference>
<comment type="caution">
    <text evidence="1">The sequence shown here is derived from an EMBL/GenBank/DDBJ whole genome shotgun (WGS) entry which is preliminary data.</text>
</comment>
<dbReference type="AlphaFoldDB" id="A0A4S3KMI5"/>
<evidence type="ECO:0008006" key="3">
    <source>
        <dbReference type="Google" id="ProtNLM"/>
    </source>
</evidence>
<protein>
    <recommendedName>
        <fullName evidence="3">Mobilization protein</fullName>
    </recommendedName>
</protein>
<dbReference type="InterPro" id="IPR053842">
    <property type="entry name" value="NikA-like"/>
</dbReference>
<dbReference type="STRING" id="993689.GCA_002077135_02383"/>
<reference evidence="1 2" key="1">
    <citation type="submission" date="2017-02" db="EMBL/GenBank/DDBJ databases">
        <title>Whole genome sequencing of Metallibacterium scheffleri DSM 24874 (T).</title>
        <authorList>
            <person name="Kumar S."/>
            <person name="Patil P."/>
            <person name="Patil P.B."/>
        </authorList>
    </citation>
    <scope>NUCLEOTIDE SEQUENCE [LARGE SCALE GENOMIC DNA]</scope>
    <source>
        <strain evidence="1 2">DSM 24874</strain>
    </source>
</reference>
<accession>A0A4S3KMI5</accession>
<dbReference type="RefSeq" id="WP_081128004.1">
    <property type="nucleotide sequence ID" value="NZ_LDOS01000002.1"/>
</dbReference>
<proteinExistence type="predicted"/>
<gene>
    <name evidence="1" type="ORF">B1806_11270</name>
</gene>
<sequence>MRRRQIHFRLAEAEFRQLKSEATKAGLTVPVYARLRCLETLALADRLAGIERALAVLPNLPTGPAMATAFTRLAAKIDRAAGAQGGAK</sequence>
<evidence type="ECO:0000313" key="2">
    <source>
        <dbReference type="Proteomes" id="UP000307749"/>
    </source>
</evidence>
<organism evidence="1 2">
    <name type="scientific">Metallibacterium scheffleri</name>
    <dbReference type="NCBI Taxonomy" id="993689"/>
    <lineage>
        <taxon>Bacteria</taxon>
        <taxon>Pseudomonadati</taxon>
        <taxon>Pseudomonadota</taxon>
        <taxon>Gammaproteobacteria</taxon>
        <taxon>Lysobacterales</taxon>
        <taxon>Rhodanobacteraceae</taxon>
        <taxon>Metallibacterium</taxon>
    </lineage>
</organism>
<dbReference type="Proteomes" id="UP000307749">
    <property type="component" value="Unassembled WGS sequence"/>
</dbReference>
<name>A0A4S3KMI5_9GAMM</name>